<name>A0A1S3HCX9_LINAN</name>
<proteinExistence type="predicted"/>
<dbReference type="Pfam" id="PF00209">
    <property type="entry name" value="SNF"/>
    <property type="match status" value="1"/>
</dbReference>
<dbReference type="AlphaFoldDB" id="A0A1S3HCX9"/>
<dbReference type="OrthoDB" id="6581954at2759"/>
<keyword evidence="2" id="KW-0812">Transmembrane</keyword>
<sequence>MLIFFFATFKPLTYNKTYEYPPYAQGLGMCMAFASMICIPLTALYRIARARGTLAERWAFVTTPRNRPKEAKIAHLTYAVIPTYDVENVSKVPTAMQNGSDHAHPKEKATNNNATPMLSPSDLMANGNAV</sequence>
<organism evidence="3 4">
    <name type="scientific">Lingula anatina</name>
    <name type="common">Brachiopod</name>
    <name type="synonym">Lingula unguis</name>
    <dbReference type="NCBI Taxonomy" id="7574"/>
    <lineage>
        <taxon>Eukaryota</taxon>
        <taxon>Metazoa</taxon>
        <taxon>Spiralia</taxon>
        <taxon>Lophotrochozoa</taxon>
        <taxon>Brachiopoda</taxon>
        <taxon>Linguliformea</taxon>
        <taxon>Lingulata</taxon>
        <taxon>Lingulida</taxon>
        <taxon>Linguloidea</taxon>
        <taxon>Lingulidae</taxon>
        <taxon>Lingula</taxon>
    </lineage>
</organism>
<accession>A0A1S3HCX9</accession>
<evidence type="ECO:0000256" key="1">
    <source>
        <dbReference type="SAM" id="MobiDB-lite"/>
    </source>
</evidence>
<protein>
    <submittedName>
        <fullName evidence="4">Sodium- and chloride-dependent creatine transporter 1-like</fullName>
    </submittedName>
</protein>
<feature type="transmembrane region" description="Helical" evidence="2">
    <location>
        <begin position="23"/>
        <end position="45"/>
    </location>
</feature>
<feature type="region of interest" description="Disordered" evidence="1">
    <location>
        <begin position="95"/>
        <end position="130"/>
    </location>
</feature>
<dbReference type="GO" id="GO:0016020">
    <property type="term" value="C:membrane"/>
    <property type="evidence" value="ECO:0007669"/>
    <property type="project" value="InterPro"/>
</dbReference>
<dbReference type="InterPro" id="IPR000175">
    <property type="entry name" value="Na/ntran_symport"/>
</dbReference>
<evidence type="ECO:0000313" key="4">
    <source>
        <dbReference type="RefSeq" id="XP_013383902.1"/>
    </source>
</evidence>
<dbReference type="InParanoid" id="A0A1S3HCX9"/>
<dbReference type="PROSITE" id="PS50267">
    <property type="entry name" value="NA_NEUROTRAN_SYMP_3"/>
    <property type="match status" value="1"/>
</dbReference>
<dbReference type="RefSeq" id="XP_013383902.1">
    <property type="nucleotide sequence ID" value="XM_013528448.1"/>
</dbReference>
<keyword evidence="3" id="KW-1185">Reference proteome</keyword>
<evidence type="ECO:0000256" key="2">
    <source>
        <dbReference type="SAM" id="Phobius"/>
    </source>
</evidence>
<keyword evidence="2" id="KW-0472">Membrane</keyword>
<dbReference type="GeneID" id="106154175"/>
<keyword evidence="2" id="KW-1133">Transmembrane helix</keyword>
<dbReference type="KEGG" id="lak:106154175"/>
<reference evidence="4" key="1">
    <citation type="submission" date="2025-08" db="UniProtKB">
        <authorList>
            <consortium name="RefSeq"/>
        </authorList>
    </citation>
    <scope>IDENTIFICATION</scope>
    <source>
        <tissue evidence="4">Gonads</tissue>
    </source>
</reference>
<dbReference type="Proteomes" id="UP000085678">
    <property type="component" value="Unplaced"/>
</dbReference>
<evidence type="ECO:0000313" key="3">
    <source>
        <dbReference type="Proteomes" id="UP000085678"/>
    </source>
</evidence>
<gene>
    <name evidence="4" type="primary">LOC106154175</name>
</gene>